<dbReference type="PANTHER" id="PTHR43877">
    <property type="entry name" value="AMINOALKYLPHOSPHONATE N-ACETYLTRANSFERASE-RELATED-RELATED"/>
    <property type="match status" value="1"/>
</dbReference>
<dbReference type="InterPro" id="IPR050832">
    <property type="entry name" value="Bact_Acetyltransf"/>
</dbReference>
<dbReference type="Gene3D" id="3.40.630.30">
    <property type="match status" value="1"/>
</dbReference>
<dbReference type="EMBL" id="BPMK01000002">
    <property type="protein sequence ID" value="GIZ50380.1"/>
    <property type="molecule type" value="Genomic_DNA"/>
</dbReference>
<dbReference type="CDD" id="cd04301">
    <property type="entry name" value="NAT_SF"/>
    <property type="match status" value="1"/>
</dbReference>
<comment type="caution">
    <text evidence="4">The sequence shown here is derived from an EMBL/GenBank/DDBJ whole genome shotgun (WGS) entry which is preliminary data.</text>
</comment>
<sequence length="162" mass="17416">MPPTDTTITAKKMSARERDDAFDLLAQFLSADEHYRDSSAAYGDGGPAALRNALDLFLSRPGHGFVWMVYEADRAVGCCVVCYAISTSAGGIVAKLDDVSVRSGQEGKGIGGFMLASLAGALREAGIRRIDTSCHLANGAARRFYLRQGFLPLNEERLARVL</sequence>
<dbReference type="SUPFAM" id="SSF55729">
    <property type="entry name" value="Acyl-CoA N-acyltransferases (Nat)"/>
    <property type="match status" value="1"/>
</dbReference>
<accession>A0ABQ4Q0R2</accession>
<dbReference type="Proteomes" id="UP000887222">
    <property type="component" value="Unassembled WGS sequence"/>
</dbReference>
<evidence type="ECO:0000259" key="3">
    <source>
        <dbReference type="PROSITE" id="PS51186"/>
    </source>
</evidence>
<protein>
    <recommendedName>
        <fullName evidence="3">N-acetyltransferase domain-containing protein</fullName>
    </recommendedName>
</protein>
<evidence type="ECO:0000313" key="4">
    <source>
        <dbReference type="EMBL" id="GIZ50380.1"/>
    </source>
</evidence>
<keyword evidence="1" id="KW-0808">Transferase</keyword>
<proteinExistence type="predicted"/>
<dbReference type="RefSeq" id="WP_220806566.1">
    <property type="nucleotide sequence ID" value="NZ_BPMK01000002.1"/>
</dbReference>
<name>A0ABQ4Q0R2_9BURK</name>
<organism evidence="4 5">
    <name type="scientific">Noviherbaspirillum aridicola</name>
    <dbReference type="NCBI Taxonomy" id="2849687"/>
    <lineage>
        <taxon>Bacteria</taxon>
        <taxon>Pseudomonadati</taxon>
        <taxon>Pseudomonadota</taxon>
        <taxon>Betaproteobacteria</taxon>
        <taxon>Burkholderiales</taxon>
        <taxon>Oxalobacteraceae</taxon>
        <taxon>Noviherbaspirillum</taxon>
    </lineage>
</organism>
<gene>
    <name evidence="4" type="ORF">NCCP691_03940</name>
</gene>
<feature type="domain" description="N-acetyltransferase" evidence="3">
    <location>
        <begin position="8"/>
        <end position="162"/>
    </location>
</feature>
<dbReference type="InterPro" id="IPR016181">
    <property type="entry name" value="Acyl_CoA_acyltransferase"/>
</dbReference>
<dbReference type="InterPro" id="IPR000182">
    <property type="entry name" value="GNAT_dom"/>
</dbReference>
<dbReference type="PANTHER" id="PTHR43877:SF2">
    <property type="entry name" value="AMINOALKYLPHOSPHONATE N-ACETYLTRANSFERASE-RELATED"/>
    <property type="match status" value="1"/>
</dbReference>
<keyword evidence="5" id="KW-1185">Reference proteome</keyword>
<dbReference type="PROSITE" id="PS51186">
    <property type="entry name" value="GNAT"/>
    <property type="match status" value="1"/>
</dbReference>
<evidence type="ECO:0000256" key="2">
    <source>
        <dbReference type="ARBA" id="ARBA00023315"/>
    </source>
</evidence>
<dbReference type="Pfam" id="PF00583">
    <property type="entry name" value="Acetyltransf_1"/>
    <property type="match status" value="1"/>
</dbReference>
<reference evidence="4 5" key="1">
    <citation type="journal article" date="2022" name="Int. J. Syst. Evol. Microbiol.">
        <title>Noviherbaspirillum aridicola sp. nov., isolated from an arid soil in Pakistan.</title>
        <authorList>
            <person name="Khan I.U."/>
            <person name="Saqib M."/>
            <person name="Amin A."/>
            <person name="Hussain F."/>
            <person name="Li L."/>
            <person name="Liu Y.H."/>
            <person name="Fang B.Z."/>
            <person name="Ahmed I."/>
            <person name="Li W.J."/>
        </authorList>
    </citation>
    <scope>NUCLEOTIDE SEQUENCE [LARGE SCALE GENOMIC DNA]</scope>
    <source>
        <strain evidence="4 5">NCCP-691</strain>
    </source>
</reference>
<evidence type="ECO:0000313" key="5">
    <source>
        <dbReference type="Proteomes" id="UP000887222"/>
    </source>
</evidence>
<evidence type="ECO:0000256" key="1">
    <source>
        <dbReference type="ARBA" id="ARBA00022679"/>
    </source>
</evidence>
<keyword evidence="2" id="KW-0012">Acyltransferase</keyword>